<gene>
    <name evidence="1" type="ORF">E2C01_102787</name>
</gene>
<name>A0A5B7KNL4_PORTR</name>
<evidence type="ECO:0000313" key="1">
    <source>
        <dbReference type="EMBL" id="MPD06949.1"/>
    </source>
</evidence>
<dbReference type="OrthoDB" id="160374at2759"/>
<dbReference type="EMBL" id="VSRR010153822">
    <property type="protein sequence ID" value="MPD06949.1"/>
    <property type="molecule type" value="Genomic_DNA"/>
</dbReference>
<dbReference type="Proteomes" id="UP000324222">
    <property type="component" value="Unassembled WGS sequence"/>
</dbReference>
<evidence type="ECO:0000313" key="2">
    <source>
        <dbReference type="Proteomes" id="UP000324222"/>
    </source>
</evidence>
<protein>
    <submittedName>
        <fullName evidence="1">Uncharacterized protein</fullName>
    </submittedName>
</protein>
<keyword evidence="2" id="KW-1185">Reference proteome</keyword>
<comment type="caution">
    <text evidence="1">The sequence shown here is derived from an EMBL/GenBank/DDBJ whole genome shotgun (WGS) entry which is preliminary data.</text>
</comment>
<reference evidence="1 2" key="1">
    <citation type="submission" date="2019-05" db="EMBL/GenBank/DDBJ databases">
        <title>Another draft genome of Portunus trituberculatus and its Hox gene families provides insights of decapod evolution.</title>
        <authorList>
            <person name="Jeong J.-H."/>
            <person name="Song I."/>
            <person name="Kim S."/>
            <person name="Choi T."/>
            <person name="Kim D."/>
            <person name="Ryu S."/>
            <person name="Kim W."/>
        </authorList>
    </citation>
    <scope>NUCLEOTIDE SEQUENCE [LARGE SCALE GENOMIC DNA]</scope>
    <source>
        <tissue evidence="1">Muscle</tissue>
    </source>
</reference>
<organism evidence="1 2">
    <name type="scientific">Portunus trituberculatus</name>
    <name type="common">Swimming crab</name>
    <name type="synonym">Neptunus trituberculatus</name>
    <dbReference type="NCBI Taxonomy" id="210409"/>
    <lineage>
        <taxon>Eukaryota</taxon>
        <taxon>Metazoa</taxon>
        <taxon>Ecdysozoa</taxon>
        <taxon>Arthropoda</taxon>
        <taxon>Crustacea</taxon>
        <taxon>Multicrustacea</taxon>
        <taxon>Malacostraca</taxon>
        <taxon>Eumalacostraca</taxon>
        <taxon>Eucarida</taxon>
        <taxon>Decapoda</taxon>
        <taxon>Pleocyemata</taxon>
        <taxon>Brachyura</taxon>
        <taxon>Eubrachyura</taxon>
        <taxon>Portunoidea</taxon>
        <taxon>Portunidae</taxon>
        <taxon>Portuninae</taxon>
        <taxon>Portunus</taxon>
    </lineage>
</organism>
<sequence length="108" mass="11602">MLHKIKLDVLTAKPGELELVSLVVWVLAVVVEASPSLQMATLAGDATRLADIMTQIAVAGIKPLVTVMLTQPHVSHRGSTRALCVLATLWRQAGEHCCGVVCICKQFE</sequence>
<proteinExistence type="predicted"/>
<accession>A0A5B7KNL4</accession>
<dbReference type="AlphaFoldDB" id="A0A5B7KNL4"/>